<organism evidence="3 5">
    <name type="scientific">Oceanobacillus oncorhynchi</name>
    <dbReference type="NCBI Taxonomy" id="545501"/>
    <lineage>
        <taxon>Bacteria</taxon>
        <taxon>Bacillati</taxon>
        <taxon>Bacillota</taxon>
        <taxon>Bacilli</taxon>
        <taxon>Bacillales</taxon>
        <taxon>Bacillaceae</taxon>
        <taxon>Oceanobacillus</taxon>
    </lineage>
</organism>
<dbReference type="Pfam" id="PF13546">
    <property type="entry name" value="DDE_5"/>
    <property type="match status" value="1"/>
</dbReference>
<dbReference type="OrthoDB" id="29496at2"/>
<dbReference type="RefSeq" id="WP_042531668.1">
    <property type="nucleotide sequence ID" value="NZ_CDGG01000001.1"/>
</dbReference>
<evidence type="ECO:0000313" key="4">
    <source>
        <dbReference type="EMBL" id="CEI82319.1"/>
    </source>
</evidence>
<reference evidence="3 5" key="1">
    <citation type="submission" date="2014-11" db="EMBL/GenBank/DDBJ databases">
        <authorList>
            <person name="Urmite Genomes Urmite Genomes"/>
        </authorList>
    </citation>
    <scope>NUCLEOTIDE SEQUENCE [LARGE SCALE GENOMIC DNA]</scope>
    <source>
        <strain evidence="3 5">Oc5</strain>
    </source>
</reference>
<name>A0A0A1MSX4_9BACI</name>
<dbReference type="EMBL" id="CDGG01000001">
    <property type="protein sequence ID" value="CEI82319.1"/>
    <property type="molecule type" value="Genomic_DNA"/>
</dbReference>
<dbReference type="InterPro" id="IPR012337">
    <property type="entry name" value="RNaseH-like_sf"/>
</dbReference>
<keyword evidence="1" id="KW-0472">Membrane</keyword>
<evidence type="ECO:0000313" key="5">
    <source>
        <dbReference type="Proteomes" id="UP000040453"/>
    </source>
</evidence>
<sequence>MIANNDPNKQLPTEIKSVFKELGVLKHLRNAGITKSFGISSAIIFQLIFRLIFEHKNWFRMLDSKKSADLPAKDTVYRFLNKSTFNWRRFLLALASSVISKVSAFTSHRRPKVFIIDDSSYDRNRSKKVELLARCFDHASQKMRFYKGFRMLTLGWSDGATFMPVDFSLLSSKKHQINGISKDIDKRSSGYKRRQEALQTAPEQIPGMLQRAMNAGIDASYVLMDSWFTQPPLIKDIKEQGLDVVGMVKNLKQRYLVDGKHVSLKELYRLAKPAFGKKSILRSIHTTQANGVPVKVVFVRNRNKKSDWLAILSTDCTLSDQEIIRIYGMRWDIEVFFKTTKSLLNLQKEFQSRSYDALISHTTIVFTRYIVLSWQNRCNSDDRTLGGLFYELCDEIDELDWAVALQQLIEILDDVIQHTNKAIQKLIKNQVQQWVAGLPNYIKGYMSISVCES</sequence>
<protein>
    <submittedName>
        <fullName evidence="3">Transposase DDE domain protein</fullName>
    </submittedName>
</protein>
<feature type="domain" description="Transposase IS701-like DDE" evidence="2">
    <location>
        <begin position="74"/>
        <end position="251"/>
    </location>
</feature>
<evidence type="ECO:0000259" key="2">
    <source>
        <dbReference type="Pfam" id="PF13546"/>
    </source>
</evidence>
<feature type="transmembrane region" description="Helical" evidence="1">
    <location>
        <begin position="33"/>
        <end position="53"/>
    </location>
</feature>
<dbReference type="SUPFAM" id="SSF53098">
    <property type="entry name" value="Ribonuclease H-like"/>
    <property type="match status" value="1"/>
</dbReference>
<keyword evidence="5" id="KW-1185">Reference proteome</keyword>
<dbReference type="EMBL" id="CDGG01000001">
    <property type="protein sequence ID" value="CEI82086.1"/>
    <property type="molecule type" value="Genomic_DNA"/>
</dbReference>
<proteinExistence type="predicted"/>
<dbReference type="Proteomes" id="UP000040453">
    <property type="component" value="Unassembled WGS sequence"/>
</dbReference>
<dbReference type="Gene3D" id="3.90.350.10">
    <property type="entry name" value="Transposase Inhibitor Protein From Tn5, Chain A, domain 1"/>
    <property type="match status" value="1"/>
</dbReference>
<accession>A0A0A1MSX4</accession>
<dbReference type="STRING" id="545501.BN997_01941"/>
<evidence type="ECO:0000313" key="3">
    <source>
        <dbReference type="EMBL" id="CEI82086.1"/>
    </source>
</evidence>
<dbReference type="AlphaFoldDB" id="A0A0A1MSX4"/>
<dbReference type="InterPro" id="IPR038721">
    <property type="entry name" value="IS701-like_DDE_dom"/>
</dbReference>
<keyword evidence="1" id="KW-0812">Transmembrane</keyword>
<keyword evidence="1" id="KW-1133">Transmembrane helix</keyword>
<gene>
    <name evidence="3" type="ORF">BN997_01941</name>
    <name evidence="4" type="ORF">BN997_02180</name>
</gene>
<evidence type="ECO:0000256" key="1">
    <source>
        <dbReference type="SAM" id="Phobius"/>
    </source>
</evidence>